<dbReference type="InterPro" id="IPR050199">
    <property type="entry name" value="IgHV"/>
</dbReference>
<dbReference type="SMART" id="SM00408">
    <property type="entry name" value="IGc2"/>
    <property type="match status" value="3"/>
</dbReference>
<dbReference type="InterPro" id="IPR036179">
    <property type="entry name" value="Ig-like_dom_sf"/>
</dbReference>
<protein>
    <recommendedName>
        <fullName evidence="4">Ig-like domain-containing protein</fullName>
    </recommendedName>
</protein>
<keyword evidence="3" id="KW-1280">Immunoglobulin</keyword>
<name>A0A1A6HPS8_NEOLE</name>
<dbReference type="InterPro" id="IPR013783">
    <property type="entry name" value="Ig-like_fold"/>
</dbReference>
<reference evidence="5 6" key="1">
    <citation type="submission" date="2016-06" db="EMBL/GenBank/DDBJ databases">
        <title>The Draft Genome Sequence and Annotation of the Desert Woodrat Neotoma lepida.</title>
        <authorList>
            <person name="Campbell M."/>
            <person name="Oakeson K.F."/>
            <person name="Yandell M."/>
            <person name="Halpert J.R."/>
            <person name="Dearing D."/>
        </authorList>
    </citation>
    <scope>NUCLEOTIDE SEQUENCE [LARGE SCALE GENOMIC DNA]</scope>
    <source>
        <strain evidence="5">417</strain>
        <tissue evidence="5">Liver</tissue>
    </source>
</reference>
<sequence>MIGWILSIIGQINYRQKFQDRATLDTISNRVYMELSSLTSEDSAIYYCAKSSPLSTQVLTMGWSWIILFLLSVTTGVHSQVQLQQSGPELGKPGASVKLSCKASGYTFTSYDMSWVKQKPGQGLEWIGWIIPGSGSTNYNQKFQGKAKLTADKSSSTAYMELSSLTSEDSAVYYCARDTVQLQQSGVGLRSPRDSIMFSCKDFDSDSFPISYMNWVLTMGWSWIILSLLSVTTGVHSQVQLQQSGPELVRPGTSVKLSCKASGYTVSYITWVKQRPGQGLEWIGWIDVRDSETKYAQKFQGKAKLTADKSSSTAYMELSSLTSEDSAVYFCARDTVLQPHPECVRNPGGAGSWPGTEMTEIISLETCSEIIILTTEHTGPHHGMELDHPLPPVNVHSQVQLQQSGPGLVKPGASVKLSCKASGYTFTGNWVNWVKQRPGQGLEWIGSIYPGDGDTNYNQKFQGKAKLTADKSSSTAYMELSSLTSEDSAVYYCARDT</sequence>
<dbReference type="Pfam" id="PF07686">
    <property type="entry name" value="V-set"/>
    <property type="match status" value="3"/>
</dbReference>
<evidence type="ECO:0000313" key="5">
    <source>
        <dbReference type="EMBL" id="OBS79737.1"/>
    </source>
</evidence>
<organism evidence="5 6">
    <name type="scientific">Neotoma lepida</name>
    <name type="common">Desert woodrat</name>
    <dbReference type="NCBI Taxonomy" id="56216"/>
    <lineage>
        <taxon>Eukaryota</taxon>
        <taxon>Metazoa</taxon>
        <taxon>Chordata</taxon>
        <taxon>Craniata</taxon>
        <taxon>Vertebrata</taxon>
        <taxon>Euteleostomi</taxon>
        <taxon>Mammalia</taxon>
        <taxon>Eutheria</taxon>
        <taxon>Euarchontoglires</taxon>
        <taxon>Glires</taxon>
        <taxon>Rodentia</taxon>
        <taxon>Myomorpha</taxon>
        <taxon>Muroidea</taxon>
        <taxon>Cricetidae</taxon>
        <taxon>Neotominae</taxon>
        <taxon>Neotoma</taxon>
    </lineage>
</organism>
<evidence type="ECO:0000259" key="4">
    <source>
        <dbReference type="PROSITE" id="PS50835"/>
    </source>
</evidence>
<dbReference type="GO" id="GO:0002250">
    <property type="term" value="P:adaptive immune response"/>
    <property type="evidence" value="ECO:0007669"/>
    <property type="project" value="UniProtKB-KW"/>
</dbReference>
<dbReference type="InterPro" id="IPR003599">
    <property type="entry name" value="Ig_sub"/>
</dbReference>
<gene>
    <name evidence="5" type="ORF">A6R68_22062</name>
</gene>
<keyword evidence="6" id="KW-1185">Reference proteome</keyword>
<accession>A0A1A6HPS8</accession>
<dbReference type="InterPro" id="IPR013106">
    <property type="entry name" value="Ig_V-set"/>
</dbReference>
<feature type="non-terminal residue" evidence="5">
    <location>
        <position position="497"/>
    </location>
</feature>
<dbReference type="InterPro" id="IPR003598">
    <property type="entry name" value="Ig_sub2"/>
</dbReference>
<evidence type="ECO:0000256" key="2">
    <source>
        <dbReference type="ARBA" id="ARBA00023130"/>
    </source>
</evidence>
<keyword evidence="2" id="KW-1064">Adaptive immunity</keyword>
<dbReference type="AlphaFoldDB" id="A0A1A6HPS8"/>
<dbReference type="EMBL" id="LZPO01018135">
    <property type="protein sequence ID" value="OBS79737.1"/>
    <property type="molecule type" value="Genomic_DNA"/>
</dbReference>
<dbReference type="GO" id="GO:0019814">
    <property type="term" value="C:immunoglobulin complex"/>
    <property type="evidence" value="ECO:0007669"/>
    <property type="project" value="UniProtKB-KW"/>
</dbReference>
<dbReference type="CDD" id="cd04981">
    <property type="entry name" value="IgV_H"/>
    <property type="match status" value="2"/>
</dbReference>
<proteinExistence type="predicted"/>
<feature type="domain" description="Ig-like" evidence="4">
    <location>
        <begin position="237"/>
        <end position="331"/>
    </location>
</feature>
<keyword evidence="1" id="KW-0391">Immunity</keyword>
<dbReference type="STRING" id="56216.A0A1A6HPS8"/>
<dbReference type="SMART" id="SM00406">
    <property type="entry name" value="IGv"/>
    <property type="match status" value="4"/>
</dbReference>
<dbReference type="FunFam" id="2.60.40.10:FF:001126">
    <property type="entry name" value="Anti-myosin immunoglobulin heavy chain variable region"/>
    <property type="match status" value="3"/>
</dbReference>
<dbReference type="InterPro" id="IPR007110">
    <property type="entry name" value="Ig-like_dom"/>
</dbReference>
<dbReference type="SMART" id="SM00409">
    <property type="entry name" value="IG"/>
    <property type="match status" value="3"/>
</dbReference>
<evidence type="ECO:0000256" key="1">
    <source>
        <dbReference type="ARBA" id="ARBA00022859"/>
    </source>
</evidence>
<feature type="domain" description="Ig-like" evidence="4">
    <location>
        <begin position="94"/>
        <end position="175"/>
    </location>
</feature>
<evidence type="ECO:0000313" key="6">
    <source>
        <dbReference type="Proteomes" id="UP000092124"/>
    </source>
</evidence>
<comment type="caution">
    <text evidence="5">The sequence shown here is derived from an EMBL/GenBank/DDBJ whole genome shotgun (WGS) entry which is preliminary data.</text>
</comment>
<dbReference type="Gene3D" id="2.60.40.10">
    <property type="entry name" value="Immunoglobulins"/>
    <property type="match status" value="4"/>
</dbReference>
<dbReference type="SUPFAM" id="SSF48726">
    <property type="entry name" value="Immunoglobulin"/>
    <property type="match status" value="4"/>
</dbReference>
<dbReference type="GO" id="GO:0005576">
    <property type="term" value="C:extracellular region"/>
    <property type="evidence" value="ECO:0007669"/>
    <property type="project" value="UniProtKB-ARBA"/>
</dbReference>
<dbReference type="Proteomes" id="UP000092124">
    <property type="component" value="Unassembled WGS sequence"/>
</dbReference>
<dbReference type="PROSITE" id="PS50835">
    <property type="entry name" value="IG_LIKE"/>
    <property type="match status" value="3"/>
</dbReference>
<feature type="domain" description="Ig-like" evidence="4">
    <location>
        <begin position="391"/>
        <end position="497"/>
    </location>
</feature>
<evidence type="ECO:0000256" key="3">
    <source>
        <dbReference type="ARBA" id="ARBA00043265"/>
    </source>
</evidence>
<dbReference type="PANTHER" id="PTHR23266">
    <property type="entry name" value="IMMUNOGLOBULIN HEAVY CHAIN"/>
    <property type="match status" value="1"/>
</dbReference>